<dbReference type="CDD" id="cd14738">
    <property type="entry name" value="PAAR_2"/>
    <property type="match status" value="1"/>
</dbReference>
<feature type="region of interest" description="Disordered" evidence="1">
    <location>
        <begin position="21"/>
        <end position="42"/>
    </location>
</feature>
<proteinExistence type="predicted"/>
<keyword evidence="3" id="KW-1185">Reference proteome</keyword>
<dbReference type="Gene3D" id="2.60.200.60">
    <property type="match status" value="1"/>
</dbReference>
<dbReference type="Proteomes" id="UP000186308">
    <property type="component" value="Unassembled WGS sequence"/>
</dbReference>
<evidence type="ECO:0000313" key="3">
    <source>
        <dbReference type="Proteomes" id="UP000186308"/>
    </source>
</evidence>
<comment type="caution">
    <text evidence="2">The sequence shown here is derived from an EMBL/GenBank/DDBJ whole genome shotgun (WGS) entry which is preliminary data.</text>
</comment>
<evidence type="ECO:0000256" key="1">
    <source>
        <dbReference type="SAM" id="MobiDB-lite"/>
    </source>
</evidence>
<reference evidence="2 3" key="1">
    <citation type="submission" date="2017-01" db="EMBL/GenBank/DDBJ databases">
        <authorList>
            <person name="Varghese N."/>
            <person name="Submissions S."/>
        </authorList>
    </citation>
    <scope>NUCLEOTIDE SEQUENCE [LARGE SCALE GENOMIC DNA]</scope>
    <source>
        <strain evidence="2 3">ATCC 35905</strain>
    </source>
</reference>
<evidence type="ECO:0000313" key="2">
    <source>
        <dbReference type="EMBL" id="SIQ53187.1"/>
    </source>
</evidence>
<dbReference type="RefSeq" id="WP_342743244.1">
    <property type="nucleotide sequence ID" value="NZ_FTNE01000006.1"/>
</dbReference>
<feature type="compositionally biased region" description="Basic and acidic residues" evidence="1">
    <location>
        <begin position="156"/>
        <end position="165"/>
    </location>
</feature>
<organism evidence="2 3">
    <name type="scientific">Acidiphilium rubrum</name>
    <dbReference type="NCBI Taxonomy" id="526"/>
    <lineage>
        <taxon>Bacteria</taxon>
        <taxon>Pseudomonadati</taxon>
        <taxon>Pseudomonadota</taxon>
        <taxon>Alphaproteobacteria</taxon>
        <taxon>Acetobacterales</taxon>
        <taxon>Acidocellaceae</taxon>
        <taxon>Acidiphilium</taxon>
    </lineage>
</organism>
<name>A0A8G2CJI3_ACIRU</name>
<dbReference type="AlphaFoldDB" id="A0A8G2CJI3"/>
<feature type="region of interest" description="Disordered" evidence="1">
    <location>
        <begin position="111"/>
        <end position="197"/>
    </location>
</feature>
<dbReference type="InterPro" id="IPR008727">
    <property type="entry name" value="PAAR_motif"/>
</dbReference>
<dbReference type="Pfam" id="PF05488">
    <property type="entry name" value="PAAR_motif"/>
    <property type="match status" value="1"/>
</dbReference>
<sequence>MSSTHYSAIPAPVDHVRRDQANTTHRHNPGNQPPNPFPNPANLDNLVVMAGEKPAARLTDMHTCPESTGPVPHVGGPIMLGSPNVFIGGLPAARVTDPVTCVGPPDTIVMGAPTVRSADPAGLSGRSSTRHRSRHRDRRRVGSHKAGPIRAGPPVDTKRNTDFPKRRPNRCFWPTRQPVGKPEVSAIKKSACDDQWS</sequence>
<feature type="compositionally biased region" description="Basic residues" evidence="1">
    <location>
        <begin position="128"/>
        <end position="143"/>
    </location>
</feature>
<dbReference type="EMBL" id="FTNE01000006">
    <property type="protein sequence ID" value="SIQ53187.1"/>
    <property type="molecule type" value="Genomic_DNA"/>
</dbReference>
<accession>A0A8G2CJI3</accession>
<gene>
    <name evidence="2" type="ORF">SAMN05421828_1064</name>
</gene>
<protein>
    <submittedName>
        <fullName evidence="2">PAAR motif-containing protein</fullName>
    </submittedName>
</protein>